<dbReference type="Proteomes" id="UP000191112">
    <property type="component" value="Unassembled WGS sequence"/>
</dbReference>
<dbReference type="RefSeq" id="WP_394333305.1">
    <property type="nucleotide sequence ID" value="NZ_FUYZ01000005.1"/>
</dbReference>
<dbReference type="PANTHER" id="PTHR17490:SF16">
    <property type="entry name" value="THREONYLCARBAMOYL-AMP SYNTHASE"/>
    <property type="match status" value="1"/>
</dbReference>
<dbReference type="Pfam" id="PF01300">
    <property type="entry name" value="Sua5_yciO_yrdC"/>
    <property type="match status" value="1"/>
</dbReference>
<dbReference type="InterPro" id="IPR050156">
    <property type="entry name" value="TC-AMP_synthase_SUA5"/>
</dbReference>
<keyword evidence="9" id="KW-0067">ATP-binding</keyword>
<comment type="similarity">
    <text evidence="2">Belongs to the SUA5 family.</text>
</comment>
<evidence type="ECO:0000313" key="14">
    <source>
        <dbReference type="Proteomes" id="UP000191112"/>
    </source>
</evidence>
<keyword evidence="14" id="KW-1185">Reference proteome</keyword>
<dbReference type="GO" id="GO:0005737">
    <property type="term" value="C:cytoplasm"/>
    <property type="evidence" value="ECO:0007669"/>
    <property type="project" value="UniProtKB-SubCell"/>
</dbReference>
<evidence type="ECO:0000256" key="6">
    <source>
        <dbReference type="ARBA" id="ARBA00022694"/>
    </source>
</evidence>
<dbReference type="EMBL" id="FUYZ01000005">
    <property type="protein sequence ID" value="SKB92347.1"/>
    <property type="molecule type" value="Genomic_DNA"/>
</dbReference>
<evidence type="ECO:0000256" key="4">
    <source>
        <dbReference type="ARBA" id="ARBA00022490"/>
    </source>
</evidence>
<dbReference type="Gene3D" id="3.90.870.10">
    <property type="entry name" value="DHBP synthase"/>
    <property type="match status" value="1"/>
</dbReference>
<dbReference type="PROSITE" id="PS51163">
    <property type="entry name" value="YRDC"/>
    <property type="match status" value="1"/>
</dbReference>
<keyword evidence="5" id="KW-0808">Transferase</keyword>
<evidence type="ECO:0000313" key="13">
    <source>
        <dbReference type="EMBL" id="SKB92347.1"/>
    </source>
</evidence>
<dbReference type="STRING" id="619805.SAMN05660477_01901"/>
<evidence type="ECO:0000256" key="3">
    <source>
        <dbReference type="ARBA" id="ARBA00012584"/>
    </source>
</evidence>
<evidence type="ECO:0000256" key="1">
    <source>
        <dbReference type="ARBA" id="ARBA00004496"/>
    </source>
</evidence>
<dbReference type="InterPro" id="IPR017945">
    <property type="entry name" value="DHBP_synth_RibB-like_a/b_dom"/>
</dbReference>
<name>A0A1T5F869_9FLAO</name>
<evidence type="ECO:0000259" key="12">
    <source>
        <dbReference type="PROSITE" id="PS51163"/>
    </source>
</evidence>
<evidence type="ECO:0000256" key="11">
    <source>
        <dbReference type="ARBA" id="ARBA00048366"/>
    </source>
</evidence>
<comment type="catalytic activity">
    <reaction evidence="11">
        <text>L-threonine + hydrogencarbonate + ATP = L-threonylcarbamoyladenylate + diphosphate + H2O</text>
        <dbReference type="Rhea" id="RHEA:36407"/>
        <dbReference type="ChEBI" id="CHEBI:15377"/>
        <dbReference type="ChEBI" id="CHEBI:17544"/>
        <dbReference type="ChEBI" id="CHEBI:30616"/>
        <dbReference type="ChEBI" id="CHEBI:33019"/>
        <dbReference type="ChEBI" id="CHEBI:57926"/>
        <dbReference type="ChEBI" id="CHEBI:73682"/>
        <dbReference type="EC" id="2.7.7.87"/>
    </reaction>
</comment>
<dbReference type="GO" id="GO:0061710">
    <property type="term" value="F:L-threonylcarbamoyladenylate synthase"/>
    <property type="evidence" value="ECO:0007669"/>
    <property type="project" value="UniProtKB-EC"/>
</dbReference>
<evidence type="ECO:0000256" key="9">
    <source>
        <dbReference type="ARBA" id="ARBA00022840"/>
    </source>
</evidence>
<keyword evidence="7" id="KW-0548">Nucleotidyltransferase</keyword>
<dbReference type="PANTHER" id="PTHR17490">
    <property type="entry name" value="SUA5"/>
    <property type="match status" value="1"/>
</dbReference>
<accession>A0A1T5F869</accession>
<keyword evidence="8" id="KW-0547">Nucleotide-binding</keyword>
<evidence type="ECO:0000256" key="5">
    <source>
        <dbReference type="ARBA" id="ARBA00022679"/>
    </source>
</evidence>
<comment type="subcellular location">
    <subcellularLocation>
        <location evidence="1">Cytoplasm</location>
    </subcellularLocation>
</comment>
<dbReference type="GO" id="GO:0003725">
    <property type="term" value="F:double-stranded RNA binding"/>
    <property type="evidence" value="ECO:0007669"/>
    <property type="project" value="InterPro"/>
</dbReference>
<dbReference type="GO" id="GO:0000049">
    <property type="term" value="F:tRNA binding"/>
    <property type="evidence" value="ECO:0007669"/>
    <property type="project" value="TreeGrafter"/>
</dbReference>
<dbReference type="EC" id="2.7.7.87" evidence="3"/>
<sequence>MSIEKAIESLQNGGTILYPTDTIWGIGCDATNPEAIKKVFDIKHRDANKSMIILVENEKRLQDLVDVPEMAWEIIDLSEKPVTIVYESAKGLPKEALAEDGSIGIRLVKDDFCKKLISKLNKPIVSTSANLSGDKSPLKFSDISQEIIDAVDYAVEENHEKISKYSGSSVIKVWKNGQIKVLRE</sequence>
<dbReference type="SUPFAM" id="SSF55821">
    <property type="entry name" value="YrdC/RibB"/>
    <property type="match status" value="1"/>
</dbReference>
<dbReference type="AlphaFoldDB" id="A0A1T5F869"/>
<evidence type="ECO:0000256" key="2">
    <source>
        <dbReference type="ARBA" id="ARBA00007663"/>
    </source>
</evidence>
<dbReference type="InterPro" id="IPR006070">
    <property type="entry name" value="Sua5-like_dom"/>
</dbReference>
<keyword evidence="6" id="KW-0819">tRNA processing</keyword>
<reference evidence="13 14" key="1">
    <citation type="submission" date="2017-02" db="EMBL/GenBank/DDBJ databases">
        <authorList>
            <person name="Peterson S.W."/>
        </authorList>
    </citation>
    <scope>NUCLEOTIDE SEQUENCE [LARGE SCALE GENOMIC DNA]</scope>
    <source>
        <strain evidence="13 14">DSM 22323</strain>
    </source>
</reference>
<evidence type="ECO:0000256" key="8">
    <source>
        <dbReference type="ARBA" id="ARBA00022741"/>
    </source>
</evidence>
<dbReference type="GO" id="GO:0005524">
    <property type="term" value="F:ATP binding"/>
    <property type="evidence" value="ECO:0007669"/>
    <property type="project" value="UniProtKB-KW"/>
</dbReference>
<gene>
    <name evidence="13" type="ORF">SAMN05660477_01901</name>
</gene>
<dbReference type="GO" id="GO:0008033">
    <property type="term" value="P:tRNA processing"/>
    <property type="evidence" value="ECO:0007669"/>
    <property type="project" value="UniProtKB-KW"/>
</dbReference>
<evidence type="ECO:0000256" key="7">
    <source>
        <dbReference type="ARBA" id="ARBA00022695"/>
    </source>
</evidence>
<organism evidence="13 14">
    <name type="scientific">Soonwooa buanensis</name>
    <dbReference type="NCBI Taxonomy" id="619805"/>
    <lineage>
        <taxon>Bacteria</taxon>
        <taxon>Pseudomonadati</taxon>
        <taxon>Bacteroidota</taxon>
        <taxon>Flavobacteriia</taxon>
        <taxon>Flavobacteriales</taxon>
        <taxon>Weeksellaceae</taxon>
        <taxon>Chryseobacterium group</taxon>
        <taxon>Soonwooa</taxon>
    </lineage>
</organism>
<proteinExistence type="inferred from homology"/>
<dbReference type="NCBIfam" id="TIGR00057">
    <property type="entry name" value="L-threonylcarbamoyladenylate synthase"/>
    <property type="match status" value="1"/>
</dbReference>
<keyword evidence="4" id="KW-0963">Cytoplasm</keyword>
<protein>
    <recommendedName>
        <fullName evidence="10">L-threonylcarbamoyladenylate synthase</fullName>
        <ecNumber evidence="3">2.7.7.87</ecNumber>
    </recommendedName>
    <alternativeName>
        <fullName evidence="10">L-threonylcarbamoyladenylate synthase</fullName>
    </alternativeName>
</protein>
<dbReference type="GO" id="GO:0006450">
    <property type="term" value="P:regulation of translational fidelity"/>
    <property type="evidence" value="ECO:0007669"/>
    <property type="project" value="TreeGrafter"/>
</dbReference>
<evidence type="ECO:0000256" key="10">
    <source>
        <dbReference type="ARBA" id="ARBA00029774"/>
    </source>
</evidence>
<feature type="domain" description="YrdC-like" evidence="12">
    <location>
        <begin position="1"/>
        <end position="184"/>
    </location>
</feature>